<proteinExistence type="predicted"/>
<dbReference type="AlphaFoldDB" id="A0A0D2MGS1"/>
<reference evidence="1 2" key="1">
    <citation type="journal article" date="2013" name="BMC Genomics">
        <title>Reconstruction of the lipid metabolism for the microalga Monoraphidium neglectum from its genome sequence reveals characteristics suitable for biofuel production.</title>
        <authorList>
            <person name="Bogen C."/>
            <person name="Al-Dilaimi A."/>
            <person name="Albersmeier A."/>
            <person name="Wichmann J."/>
            <person name="Grundmann M."/>
            <person name="Rupp O."/>
            <person name="Lauersen K.J."/>
            <person name="Blifernez-Klassen O."/>
            <person name="Kalinowski J."/>
            <person name="Goesmann A."/>
            <person name="Mussgnug J.H."/>
            <person name="Kruse O."/>
        </authorList>
    </citation>
    <scope>NUCLEOTIDE SEQUENCE [LARGE SCALE GENOMIC DNA]</scope>
    <source>
        <strain evidence="1 2">SAG 48.87</strain>
    </source>
</reference>
<dbReference type="EMBL" id="KK101085">
    <property type="protein sequence ID" value="KIZ02270.1"/>
    <property type="molecule type" value="Genomic_DNA"/>
</dbReference>
<evidence type="ECO:0000313" key="2">
    <source>
        <dbReference type="Proteomes" id="UP000054498"/>
    </source>
</evidence>
<feature type="non-terminal residue" evidence="1">
    <location>
        <position position="107"/>
    </location>
</feature>
<dbReference type="GeneID" id="25738561"/>
<dbReference type="OrthoDB" id="528365at2759"/>
<dbReference type="KEGG" id="mng:MNEG_5684"/>
<name>A0A0D2MGS1_9CHLO</name>
<dbReference type="Proteomes" id="UP000054498">
    <property type="component" value="Unassembled WGS sequence"/>
</dbReference>
<organism evidence="1 2">
    <name type="scientific">Monoraphidium neglectum</name>
    <dbReference type="NCBI Taxonomy" id="145388"/>
    <lineage>
        <taxon>Eukaryota</taxon>
        <taxon>Viridiplantae</taxon>
        <taxon>Chlorophyta</taxon>
        <taxon>core chlorophytes</taxon>
        <taxon>Chlorophyceae</taxon>
        <taxon>CS clade</taxon>
        <taxon>Sphaeropleales</taxon>
        <taxon>Selenastraceae</taxon>
        <taxon>Monoraphidium</taxon>
    </lineage>
</organism>
<dbReference type="RefSeq" id="XP_013901289.1">
    <property type="nucleotide sequence ID" value="XM_014045835.1"/>
</dbReference>
<evidence type="ECO:0000313" key="1">
    <source>
        <dbReference type="EMBL" id="KIZ02270.1"/>
    </source>
</evidence>
<gene>
    <name evidence="1" type="ORF">MNEG_5684</name>
</gene>
<sequence length="107" mass="11742">MPWTFGAQTNERLLHWDDSAAAQLSRIWLCGQLGVDQRELGERLAALGNLLPDMVAKLHALRAPLVLQLLQDTPAVATRLLQLRALLPGADVSAVVAQRPELFLKTP</sequence>
<keyword evidence="2" id="KW-1185">Reference proteome</keyword>
<accession>A0A0D2MGS1</accession>
<protein>
    <submittedName>
        <fullName evidence="1">Uncharacterized protein</fullName>
    </submittedName>
</protein>